<reference evidence="8" key="1">
    <citation type="journal article" date="2022" name="Front. Microbiol.">
        <title>Identification of a novel aminoglycoside O-nucleotidyltransferase AadA33 in Providencia vermicola.</title>
        <authorList>
            <person name="Feng C."/>
            <person name="Gao M."/>
            <person name="Jiang W."/>
            <person name="Shi W."/>
            <person name="Li A."/>
            <person name="Liu S."/>
            <person name="Zhang L."/>
            <person name="Zhang X."/>
            <person name="Li Q."/>
            <person name="Lin H."/>
            <person name="Lu J."/>
            <person name="Li K."/>
            <person name="Zhang H."/>
            <person name="Hu Y."/>
            <person name="Bao Q."/>
            <person name="Lin X."/>
        </authorList>
    </citation>
    <scope>NUCLEOTIDE SEQUENCE</scope>
    <source>
        <strain evidence="8">P13</strain>
    </source>
</reference>
<dbReference type="PROSITE" id="PS52018">
    <property type="entry name" value="DART"/>
    <property type="match status" value="1"/>
</dbReference>
<dbReference type="InterPro" id="IPR029494">
    <property type="entry name" value="DarT"/>
</dbReference>
<proteinExistence type="inferred from homology"/>
<evidence type="ECO:0000256" key="2">
    <source>
        <dbReference type="ARBA" id="ARBA00022676"/>
    </source>
</evidence>
<dbReference type="EMBL" id="CP097327">
    <property type="protein sequence ID" value="USB37804.1"/>
    <property type="molecule type" value="Genomic_DNA"/>
</dbReference>
<keyword evidence="5 6" id="KW-0238">DNA-binding</keyword>
<feature type="active site" description="Proton acceptor" evidence="6">
    <location>
        <position position="48"/>
    </location>
</feature>
<name>A0AAX3RXA3_9GAMM</name>
<dbReference type="GO" id="GO:0016779">
    <property type="term" value="F:nucleotidyltransferase activity"/>
    <property type="evidence" value="ECO:0007669"/>
    <property type="project" value="UniProtKB-UniRule"/>
</dbReference>
<dbReference type="EMBL" id="CP116222">
    <property type="protein sequence ID" value="WFC06737.1"/>
    <property type="molecule type" value="Genomic_DNA"/>
</dbReference>
<keyword evidence="3 6" id="KW-0808">Transferase</keyword>
<keyword evidence="2 6" id="KW-0328">Glycosyltransferase</keyword>
<evidence type="ECO:0000256" key="3">
    <source>
        <dbReference type="ARBA" id="ARBA00022679"/>
    </source>
</evidence>
<comment type="catalytic activity">
    <reaction evidence="6">
        <text>a thymidine in DNA + NAD(+) = an N-(ADP-alpha-D-ribosyl)-thymidine in DNA + nicotinamide + H(+)</text>
        <dbReference type="Rhea" id="RHEA:71651"/>
        <dbReference type="Rhea" id="RHEA-COMP:13556"/>
        <dbReference type="Rhea" id="RHEA-COMP:18051"/>
        <dbReference type="ChEBI" id="CHEBI:15378"/>
        <dbReference type="ChEBI" id="CHEBI:17154"/>
        <dbReference type="ChEBI" id="CHEBI:57540"/>
        <dbReference type="ChEBI" id="CHEBI:137386"/>
        <dbReference type="ChEBI" id="CHEBI:191199"/>
    </reaction>
</comment>
<evidence type="ECO:0000256" key="5">
    <source>
        <dbReference type="ARBA" id="ARBA00023125"/>
    </source>
</evidence>
<dbReference type="RefSeq" id="WP_154623507.1">
    <property type="nucleotide sequence ID" value="NZ_CAXOLV010000011.1"/>
</dbReference>
<evidence type="ECO:0000313" key="10">
    <source>
        <dbReference type="Proteomes" id="UP001057142"/>
    </source>
</evidence>
<gene>
    <name evidence="8" type="ORF">M5J11_04735</name>
    <name evidence="9" type="ORF">PG365_19090</name>
</gene>
<evidence type="ECO:0000313" key="8">
    <source>
        <dbReference type="EMBL" id="USB37804.1"/>
    </source>
</evidence>
<reference evidence="9" key="2">
    <citation type="submission" date="2023-01" db="EMBL/GenBank/DDBJ databases">
        <title>The prevalence of carbapenem-resistant bacteria in aquaculture in China and the genetic diversity of carbapenem-resistant genes.</title>
        <authorList>
            <person name="Wen R."/>
        </authorList>
    </citation>
    <scope>NUCLEOTIDE SEQUENCE</scope>
    <source>
        <strain evidence="9">PVA41-chromosome</strain>
    </source>
</reference>
<organism evidence="9 11">
    <name type="scientific">Providencia vermicola</name>
    <dbReference type="NCBI Taxonomy" id="333965"/>
    <lineage>
        <taxon>Bacteria</taxon>
        <taxon>Pseudomonadati</taxon>
        <taxon>Pseudomonadota</taxon>
        <taxon>Gammaproteobacteria</taxon>
        <taxon>Enterobacterales</taxon>
        <taxon>Morganellaceae</taxon>
        <taxon>Providencia</taxon>
    </lineage>
</organism>
<evidence type="ECO:0000259" key="7">
    <source>
        <dbReference type="PROSITE" id="PS52018"/>
    </source>
</evidence>
<evidence type="ECO:0000256" key="6">
    <source>
        <dbReference type="PROSITE-ProRule" id="PRU01362"/>
    </source>
</evidence>
<comment type="caution">
    <text evidence="6">Lacks conserved residue(s) required for the propagation of feature annotation.</text>
</comment>
<evidence type="ECO:0000313" key="9">
    <source>
        <dbReference type="EMBL" id="WFC06737.1"/>
    </source>
</evidence>
<feature type="domain" description="DarT" evidence="7">
    <location>
        <begin position="8"/>
        <end position="189"/>
    </location>
</feature>
<evidence type="ECO:0000313" key="11">
    <source>
        <dbReference type="Proteomes" id="UP001222403"/>
    </source>
</evidence>
<evidence type="ECO:0000256" key="1">
    <source>
        <dbReference type="ARBA" id="ARBA00022649"/>
    </source>
</evidence>
<dbReference type="Pfam" id="PF14487">
    <property type="entry name" value="DarT"/>
    <property type="match status" value="1"/>
</dbReference>
<keyword evidence="1 6" id="KW-1277">Toxin-antitoxin system</keyword>
<dbReference type="Proteomes" id="UP001057142">
    <property type="component" value="Chromosome"/>
</dbReference>
<dbReference type="AlphaFoldDB" id="A0AAX3RXA3"/>
<feature type="binding site" evidence="6">
    <location>
        <position position="48"/>
    </location>
    <ligand>
        <name>NAD(+)</name>
        <dbReference type="ChEBI" id="CHEBI:57540"/>
    </ligand>
</feature>
<protein>
    <submittedName>
        <fullName evidence="8">DUF4433 domain-containing protein</fullName>
    </submittedName>
    <submittedName>
        <fullName evidence="9">DarT ssDNA thymidine ADP-ribosyltransferase family protein</fullName>
    </submittedName>
</protein>
<keyword evidence="4 6" id="KW-0548">Nucleotidyltransferase</keyword>
<accession>A0AAX3RXA3</accession>
<sequence length="189" mass="22245">MNDIKTKKLIYHLTSLKNIRNILIEGLKPRVDINKFHDIADKEIIEGRKKHQLDSYVPFHWFSRNPFDGRVQKNFPDEKFVLITIKRALAQKENWKIILRHPLAEANIKIYDYNEGFALINWDIMNLRDYHDPDSKSICMAECLSPTVVEVSKFFKIYVPTPEVSKIVNRELKTLNLNLEIAINEGMFC</sequence>
<keyword evidence="10" id="KW-1185">Reference proteome</keyword>
<comment type="similarity">
    <text evidence="6">Belongs to the DarT ADP-ribosyltransferase family.</text>
</comment>
<feature type="binding site" evidence="6">
    <location>
        <begin position="12"/>
        <end position="14"/>
    </location>
    <ligand>
        <name>NAD(+)</name>
        <dbReference type="ChEBI" id="CHEBI:57540"/>
    </ligand>
</feature>
<feature type="active site" evidence="6">
    <location>
        <position position="142"/>
    </location>
</feature>
<dbReference type="GO" id="GO:0016757">
    <property type="term" value="F:glycosyltransferase activity"/>
    <property type="evidence" value="ECO:0007669"/>
    <property type="project" value="UniProtKB-UniRule"/>
</dbReference>
<dbReference type="Proteomes" id="UP001222403">
    <property type="component" value="Chromosome"/>
</dbReference>
<dbReference type="GO" id="GO:0003677">
    <property type="term" value="F:DNA binding"/>
    <property type="evidence" value="ECO:0007669"/>
    <property type="project" value="UniProtKB-UniRule"/>
</dbReference>
<evidence type="ECO:0000256" key="4">
    <source>
        <dbReference type="ARBA" id="ARBA00022695"/>
    </source>
</evidence>